<dbReference type="CDD" id="cd00761">
    <property type="entry name" value="Glyco_tranf_GTA_type"/>
    <property type="match status" value="1"/>
</dbReference>
<organism evidence="2 3">
    <name type="scientific">Sneathiella litorea</name>
    <dbReference type="NCBI Taxonomy" id="2606216"/>
    <lineage>
        <taxon>Bacteria</taxon>
        <taxon>Pseudomonadati</taxon>
        <taxon>Pseudomonadota</taxon>
        <taxon>Alphaproteobacteria</taxon>
        <taxon>Sneathiellales</taxon>
        <taxon>Sneathiellaceae</taxon>
        <taxon>Sneathiella</taxon>
    </lineage>
</organism>
<evidence type="ECO:0000259" key="1">
    <source>
        <dbReference type="Pfam" id="PF00535"/>
    </source>
</evidence>
<evidence type="ECO:0000313" key="2">
    <source>
        <dbReference type="EMBL" id="MZR31231.1"/>
    </source>
</evidence>
<dbReference type="RefSeq" id="WP_161315755.1">
    <property type="nucleotide sequence ID" value="NZ_WTUW01000002.1"/>
</dbReference>
<dbReference type="InterPro" id="IPR029044">
    <property type="entry name" value="Nucleotide-diphossugar_trans"/>
</dbReference>
<gene>
    <name evidence="2" type="ORF">GQE98_11375</name>
</gene>
<protein>
    <submittedName>
        <fullName evidence="2">Glycosyltransferase</fullName>
    </submittedName>
</protein>
<dbReference type="Gene3D" id="3.90.550.10">
    <property type="entry name" value="Spore Coat Polysaccharide Biosynthesis Protein SpsA, Chain A"/>
    <property type="match status" value="1"/>
</dbReference>
<dbReference type="AlphaFoldDB" id="A0A6L8W7Z2"/>
<dbReference type="Proteomes" id="UP000476030">
    <property type="component" value="Unassembled WGS sequence"/>
</dbReference>
<dbReference type="PANTHER" id="PTHR22916">
    <property type="entry name" value="GLYCOSYLTRANSFERASE"/>
    <property type="match status" value="1"/>
</dbReference>
<sequence>MSNELPLISIGMPLYNAEKHIRQSLDSLLRQTHTNFEIIISDNCSTDNTVGIVQEYAARDSRLKLYQQSENIGPIPNFQYVLQKAGGAYFMWRSYDDWSDDNYLEALGQLLDRDSSIDLAVANIVKVKESEQKPVELYIEKANGSTSFSSSLHMLKQSHPGWMYGLFRRKVALAAINDVVENFPHVWGWDHLILFPTVSRNRVAASDDTRFFQRETGISHSRYRPKLPREQVSLATDFYQVCLRSYQKSDAPFLAKLAMALYLLRYTSSKTEKFTRILRIALKLRKP</sequence>
<accession>A0A6L8W7Z2</accession>
<dbReference type="InterPro" id="IPR001173">
    <property type="entry name" value="Glyco_trans_2-like"/>
</dbReference>
<evidence type="ECO:0000313" key="3">
    <source>
        <dbReference type="Proteomes" id="UP000476030"/>
    </source>
</evidence>
<feature type="domain" description="Glycosyltransferase 2-like" evidence="1">
    <location>
        <begin position="9"/>
        <end position="145"/>
    </location>
</feature>
<proteinExistence type="predicted"/>
<reference evidence="2 3" key="1">
    <citation type="submission" date="2019-12" db="EMBL/GenBank/DDBJ databases">
        <title>Snethiella sp. nov. sp. isolated from sea sand.</title>
        <authorList>
            <person name="Kim J."/>
            <person name="Jeong S.E."/>
            <person name="Jung H.S."/>
            <person name="Jeon C.O."/>
        </authorList>
    </citation>
    <scope>NUCLEOTIDE SEQUENCE [LARGE SCALE GENOMIC DNA]</scope>
    <source>
        <strain evidence="2 3">DP05</strain>
    </source>
</reference>
<dbReference type="GO" id="GO:0016758">
    <property type="term" value="F:hexosyltransferase activity"/>
    <property type="evidence" value="ECO:0007669"/>
    <property type="project" value="UniProtKB-ARBA"/>
</dbReference>
<dbReference type="SUPFAM" id="SSF53448">
    <property type="entry name" value="Nucleotide-diphospho-sugar transferases"/>
    <property type="match status" value="1"/>
</dbReference>
<name>A0A6L8W7Z2_9PROT</name>
<dbReference type="PANTHER" id="PTHR22916:SF3">
    <property type="entry name" value="UDP-GLCNAC:BETAGAL BETA-1,3-N-ACETYLGLUCOSAMINYLTRANSFERASE-LIKE PROTEIN 1"/>
    <property type="match status" value="1"/>
</dbReference>
<keyword evidence="2" id="KW-0808">Transferase</keyword>
<keyword evidence="3" id="KW-1185">Reference proteome</keyword>
<comment type="caution">
    <text evidence="2">The sequence shown here is derived from an EMBL/GenBank/DDBJ whole genome shotgun (WGS) entry which is preliminary data.</text>
</comment>
<dbReference type="Pfam" id="PF00535">
    <property type="entry name" value="Glycos_transf_2"/>
    <property type="match status" value="1"/>
</dbReference>
<dbReference type="EMBL" id="WTUW01000002">
    <property type="protein sequence ID" value="MZR31231.1"/>
    <property type="molecule type" value="Genomic_DNA"/>
</dbReference>